<dbReference type="SMART" id="SM00304">
    <property type="entry name" value="HAMP"/>
    <property type="match status" value="1"/>
</dbReference>
<dbReference type="InterPro" id="IPR003594">
    <property type="entry name" value="HATPase_dom"/>
</dbReference>
<reference evidence="7 8" key="1">
    <citation type="submission" date="2020-12" db="EMBL/GenBank/DDBJ databases">
        <title>FDA dAtabase for Regulatory Grade micrObial Sequences (FDA-ARGOS): Supporting development and validation of Infectious Disease Dx tests.</title>
        <authorList>
            <person name="Nelson B."/>
            <person name="Plummer A."/>
            <person name="Tallon L."/>
            <person name="Sadzewicz L."/>
            <person name="Zhao X."/>
            <person name="Boylan J."/>
            <person name="Ott S."/>
            <person name="Bowen H."/>
            <person name="Vavikolanu K."/>
            <person name="Mehta A."/>
            <person name="Aluvathingal J."/>
            <person name="Nadendla S."/>
            <person name="Myers T."/>
            <person name="Yan Y."/>
            <person name="Sichtig H."/>
        </authorList>
    </citation>
    <scope>NUCLEOTIDE SEQUENCE [LARGE SCALE GENOMIC DNA]</scope>
    <source>
        <strain evidence="7 8">FDAARGOS_899</strain>
    </source>
</reference>
<evidence type="ECO:0000313" key="8">
    <source>
        <dbReference type="Proteomes" id="UP000594943"/>
    </source>
</evidence>
<dbReference type="Gene3D" id="1.10.287.130">
    <property type="match status" value="1"/>
</dbReference>
<proteinExistence type="predicted"/>
<dbReference type="Pfam" id="PF02518">
    <property type="entry name" value="HATPase_c"/>
    <property type="match status" value="1"/>
</dbReference>
<dbReference type="AlphaFoldDB" id="A0A7U4PCE9"/>
<dbReference type="Gene3D" id="3.30.565.10">
    <property type="entry name" value="Histidine kinase-like ATPase, C-terminal domain"/>
    <property type="match status" value="1"/>
</dbReference>
<dbReference type="SMART" id="SM00387">
    <property type="entry name" value="HATPase_c"/>
    <property type="match status" value="1"/>
</dbReference>
<dbReference type="PROSITE" id="PS50885">
    <property type="entry name" value="HAMP"/>
    <property type="match status" value="1"/>
</dbReference>
<keyword evidence="4" id="KW-0597">Phosphoprotein</keyword>
<name>A0A7U4PCE9_9BURK</name>
<dbReference type="PANTHER" id="PTHR43065">
    <property type="entry name" value="SENSOR HISTIDINE KINASE"/>
    <property type="match status" value="1"/>
</dbReference>
<gene>
    <name evidence="7" type="ORF">I6G56_21570</name>
</gene>
<dbReference type="InterPro" id="IPR036890">
    <property type="entry name" value="HATPase_C_sf"/>
</dbReference>
<dbReference type="InterPro" id="IPR005467">
    <property type="entry name" value="His_kinase_dom"/>
</dbReference>
<evidence type="ECO:0000256" key="4">
    <source>
        <dbReference type="ARBA" id="ARBA00022553"/>
    </source>
</evidence>
<dbReference type="PRINTS" id="PR00344">
    <property type="entry name" value="BCTRLSENSOR"/>
</dbReference>
<dbReference type="EC" id="2.7.13.3" evidence="3"/>
<dbReference type="Proteomes" id="UP000594943">
    <property type="component" value="Chromosome 2"/>
</dbReference>
<keyword evidence="6" id="KW-0418">Kinase</keyword>
<organism evidence="7 8">
    <name type="scientific">Burkholderia humptydooensis</name>
    <dbReference type="NCBI Taxonomy" id="430531"/>
    <lineage>
        <taxon>Bacteria</taxon>
        <taxon>Pseudomonadati</taxon>
        <taxon>Pseudomonadota</taxon>
        <taxon>Betaproteobacteria</taxon>
        <taxon>Burkholderiales</taxon>
        <taxon>Burkholderiaceae</taxon>
        <taxon>Burkholderia</taxon>
        <taxon>pseudomallei group</taxon>
    </lineage>
</organism>
<sequence length="545" mass="60569">MQAARERLVRGAQDSGAKADHFDRVLLAQGGIRLVNENARRAFELFLIQSRDPIDQQQFDTVFAAQKNTTQRITVLYKTFESLLDTPDERAAFKAVLKARWDYVNTRTAVEKRLAAGDRDAAANALHQLVMPKLATYIQSWQSMIELERSQALAAQALEAQRYVIARGLVLSMLGLATMLAGIAMYSIIRHITSSLRRIGDSAQQYALGNFNQPIEIDADDEIAELAESFNTMAEELEASRNELLNHQRHLEERVAERTNELTAANRELVSTNAKLTLAHVKLLESEKLASIGLLAAGVAHEINNPVGFVYSNFGTLEAYLRKLFHVLTLYENMEEKIASPEAVSTIHSAKETAELNYLKEDIPALMRESRDGLMRVKEIVQNLRDFARNDAKPTFVLANVHQGLDSTLRVVQNEVKAHAEIVKEYGDLPDIECVLSQLNQVFLNIIVNASHAMRDRFGRITIRTSADADTICIAISDNGCGIASEHLTRIFEPFFTTKPVGKGTGLGLSISYGIVSSHHGQLTVESEPGRGTTFHIVLPIRQPA</sequence>
<evidence type="ECO:0000313" key="7">
    <source>
        <dbReference type="EMBL" id="QPS47894.1"/>
    </source>
</evidence>
<dbReference type="GO" id="GO:0004673">
    <property type="term" value="F:protein histidine kinase activity"/>
    <property type="evidence" value="ECO:0007669"/>
    <property type="project" value="UniProtKB-EC"/>
</dbReference>
<accession>A0A7U4PCE9</accession>
<keyword evidence="5" id="KW-0808">Transferase</keyword>
<accession>A0A7T2U904</accession>
<dbReference type="InterPro" id="IPR003660">
    <property type="entry name" value="HAMP_dom"/>
</dbReference>
<dbReference type="InterPro" id="IPR004358">
    <property type="entry name" value="Sig_transdc_His_kin-like_C"/>
</dbReference>
<evidence type="ECO:0000256" key="1">
    <source>
        <dbReference type="ARBA" id="ARBA00000085"/>
    </source>
</evidence>
<dbReference type="KEGG" id="bhg:I6G56_21570"/>
<evidence type="ECO:0000256" key="6">
    <source>
        <dbReference type="ARBA" id="ARBA00022777"/>
    </source>
</evidence>
<dbReference type="Gene3D" id="6.10.340.10">
    <property type="match status" value="1"/>
</dbReference>
<dbReference type="CDD" id="cd19411">
    <property type="entry name" value="MCP2201-like_sensor"/>
    <property type="match status" value="1"/>
</dbReference>
<dbReference type="Pfam" id="PF00672">
    <property type="entry name" value="HAMP"/>
    <property type="match status" value="1"/>
</dbReference>
<comment type="subcellular location">
    <subcellularLocation>
        <location evidence="2">Membrane</location>
    </subcellularLocation>
</comment>
<comment type="catalytic activity">
    <reaction evidence="1">
        <text>ATP + protein L-histidine = ADP + protein N-phospho-L-histidine.</text>
        <dbReference type="EC" id="2.7.13.3"/>
    </reaction>
</comment>
<dbReference type="SUPFAM" id="SSF158472">
    <property type="entry name" value="HAMP domain-like"/>
    <property type="match status" value="1"/>
</dbReference>
<dbReference type="GO" id="GO:0007165">
    <property type="term" value="P:signal transduction"/>
    <property type="evidence" value="ECO:0007669"/>
    <property type="project" value="InterPro"/>
</dbReference>
<dbReference type="InterPro" id="IPR047347">
    <property type="entry name" value="YvaQ-like_sensor"/>
</dbReference>
<dbReference type="CDD" id="cd06225">
    <property type="entry name" value="HAMP"/>
    <property type="match status" value="1"/>
</dbReference>
<protein>
    <recommendedName>
        <fullName evidence="3">histidine kinase</fullName>
        <ecNumber evidence="3">2.7.13.3</ecNumber>
    </recommendedName>
</protein>
<dbReference type="GO" id="GO:0016020">
    <property type="term" value="C:membrane"/>
    <property type="evidence" value="ECO:0007669"/>
    <property type="project" value="UniProtKB-SubCell"/>
</dbReference>
<dbReference type="SUPFAM" id="SSF55874">
    <property type="entry name" value="ATPase domain of HSP90 chaperone/DNA topoisomerase II/histidine kinase"/>
    <property type="match status" value="1"/>
</dbReference>
<evidence type="ECO:0000256" key="3">
    <source>
        <dbReference type="ARBA" id="ARBA00012438"/>
    </source>
</evidence>
<dbReference type="PROSITE" id="PS50109">
    <property type="entry name" value="HIS_KIN"/>
    <property type="match status" value="1"/>
</dbReference>
<evidence type="ECO:0000256" key="5">
    <source>
        <dbReference type="ARBA" id="ARBA00022679"/>
    </source>
</evidence>
<evidence type="ECO:0000256" key="2">
    <source>
        <dbReference type="ARBA" id="ARBA00004370"/>
    </source>
</evidence>
<dbReference type="EMBL" id="CP065687">
    <property type="protein sequence ID" value="QPS47894.1"/>
    <property type="molecule type" value="Genomic_DNA"/>
</dbReference>
<dbReference type="PANTHER" id="PTHR43065:SF50">
    <property type="entry name" value="HISTIDINE KINASE"/>
    <property type="match status" value="1"/>
</dbReference>